<keyword evidence="2" id="KW-1185">Reference proteome</keyword>
<evidence type="ECO:0000313" key="1">
    <source>
        <dbReference type="EMBL" id="TDZ46837.1"/>
    </source>
</evidence>
<sequence>MPHPAAVSQPPWLRGRDGLASRVDDVVWIAPEARNPVIMMKKLRNQDLLEPSTTIVMCEWYRRNYACGHHFTGAAEWCYRYSQTQKRCKVVVTQVDWDSSVCKNCLKKGSKTEVPWEHLIDRTKFDPTRDE</sequence>
<dbReference type="EMBL" id="RYZW01000113">
    <property type="protein sequence ID" value="TDZ46837.1"/>
    <property type="molecule type" value="Genomic_DNA"/>
</dbReference>
<name>A0A4R8R1Z0_COLTR</name>
<reference evidence="1 2" key="1">
    <citation type="submission" date="2018-12" db="EMBL/GenBank/DDBJ databases">
        <title>Genome sequence and assembly of Colletotrichum trifolii.</title>
        <authorList>
            <person name="Gan P."/>
            <person name="Shirasu K."/>
        </authorList>
    </citation>
    <scope>NUCLEOTIDE SEQUENCE [LARGE SCALE GENOMIC DNA]</scope>
    <source>
        <strain evidence="1 2">543-2</strain>
    </source>
</reference>
<dbReference type="Proteomes" id="UP000295703">
    <property type="component" value="Unassembled WGS sequence"/>
</dbReference>
<accession>A0A4R8R1Z0</accession>
<comment type="caution">
    <text evidence="1">The sequence shown here is derived from an EMBL/GenBank/DDBJ whole genome shotgun (WGS) entry which is preliminary data.</text>
</comment>
<dbReference type="AlphaFoldDB" id="A0A4R8R1Z0"/>
<organism evidence="1 2">
    <name type="scientific">Colletotrichum trifolii</name>
    <dbReference type="NCBI Taxonomy" id="5466"/>
    <lineage>
        <taxon>Eukaryota</taxon>
        <taxon>Fungi</taxon>
        <taxon>Dikarya</taxon>
        <taxon>Ascomycota</taxon>
        <taxon>Pezizomycotina</taxon>
        <taxon>Sordariomycetes</taxon>
        <taxon>Hypocreomycetidae</taxon>
        <taxon>Glomerellales</taxon>
        <taxon>Glomerellaceae</taxon>
        <taxon>Colletotrichum</taxon>
        <taxon>Colletotrichum orbiculare species complex</taxon>
    </lineage>
</organism>
<protein>
    <submittedName>
        <fullName evidence="1">Uncharacterized protein</fullName>
    </submittedName>
</protein>
<evidence type="ECO:0000313" key="2">
    <source>
        <dbReference type="Proteomes" id="UP000295703"/>
    </source>
</evidence>
<proteinExistence type="predicted"/>
<gene>
    <name evidence="1" type="ORF">CTRI78_v008916</name>
</gene>